<accession>T1FSW8</accession>
<feature type="compositionally biased region" description="Polar residues" evidence="1">
    <location>
        <begin position="158"/>
        <end position="173"/>
    </location>
</feature>
<dbReference type="InParanoid" id="T1FSW8"/>
<dbReference type="PROSITE" id="PS50003">
    <property type="entry name" value="PH_DOMAIN"/>
    <property type="match status" value="1"/>
</dbReference>
<dbReference type="RefSeq" id="XP_009016247.1">
    <property type="nucleotide sequence ID" value="XM_009017999.1"/>
</dbReference>
<dbReference type="eggNOG" id="KOG3751">
    <property type="taxonomic scope" value="Eukaryota"/>
</dbReference>
<evidence type="ECO:0000313" key="4">
    <source>
        <dbReference type="EnsemblMetazoa" id="HelroP191344"/>
    </source>
</evidence>
<dbReference type="EnsemblMetazoa" id="HelroT191344">
    <property type="protein sequence ID" value="HelroP191344"/>
    <property type="gene ID" value="HelroG191344"/>
</dbReference>
<keyword evidence="5" id="KW-1185">Reference proteome</keyword>
<gene>
    <name evidence="4" type="primary">20211915</name>
    <name evidence="3" type="ORF">HELRODRAFT_191344</name>
</gene>
<dbReference type="SUPFAM" id="SSF54236">
    <property type="entry name" value="Ubiquitin-like"/>
    <property type="match status" value="1"/>
</dbReference>
<reference evidence="3 5" key="2">
    <citation type="journal article" date="2013" name="Nature">
        <title>Insights into bilaterian evolution from three spiralian genomes.</title>
        <authorList>
            <person name="Simakov O."/>
            <person name="Marletaz F."/>
            <person name="Cho S.J."/>
            <person name="Edsinger-Gonzales E."/>
            <person name="Havlak P."/>
            <person name="Hellsten U."/>
            <person name="Kuo D.H."/>
            <person name="Larsson T."/>
            <person name="Lv J."/>
            <person name="Arendt D."/>
            <person name="Savage R."/>
            <person name="Osoegawa K."/>
            <person name="de Jong P."/>
            <person name="Grimwood J."/>
            <person name="Chapman J.A."/>
            <person name="Shapiro H."/>
            <person name="Aerts A."/>
            <person name="Otillar R.P."/>
            <person name="Terry A.Y."/>
            <person name="Boore J.L."/>
            <person name="Grigoriev I.V."/>
            <person name="Lindberg D.R."/>
            <person name="Seaver E.C."/>
            <person name="Weisblat D.A."/>
            <person name="Putnam N.H."/>
            <person name="Rokhsar D.S."/>
        </authorList>
    </citation>
    <scope>NUCLEOTIDE SEQUENCE</scope>
</reference>
<dbReference type="SMART" id="SM00233">
    <property type="entry name" value="PH"/>
    <property type="match status" value="1"/>
</dbReference>
<dbReference type="InterPro" id="IPR039664">
    <property type="entry name" value="GRB/APBB1IP"/>
</dbReference>
<dbReference type="Proteomes" id="UP000015101">
    <property type="component" value="Unassembled WGS sequence"/>
</dbReference>
<evidence type="ECO:0000259" key="2">
    <source>
        <dbReference type="PROSITE" id="PS50003"/>
    </source>
</evidence>
<name>T1FSW8_HELRO</name>
<dbReference type="Gene3D" id="2.30.29.30">
    <property type="entry name" value="Pleckstrin-homology domain (PH domain)/Phosphotyrosine-binding domain (PTB)"/>
    <property type="match status" value="1"/>
</dbReference>
<reference evidence="5" key="1">
    <citation type="submission" date="2012-12" db="EMBL/GenBank/DDBJ databases">
        <authorList>
            <person name="Hellsten U."/>
            <person name="Grimwood J."/>
            <person name="Chapman J.A."/>
            <person name="Shapiro H."/>
            <person name="Aerts A."/>
            <person name="Otillar R.P."/>
            <person name="Terry A.Y."/>
            <person name="Boore J.L."/>
            <person name="Simakov O."/>
            <person name="Marletaz F."/>
            <person name="Cho S.-J."/>
            <person name="Edsinger-Gonzales E."/>
            <person name="Havlak P."/>
            <person name="Kuo D.-H."/>
            <person name="Larsson T."/>
            <person name="Lv J."/>
            <person name="Arendt D."/>
            <person name="Savage R."/>
            <person name="Osoegawa K."/>
            <person name="de Jong P."/>
            <person name="Lindberg D.R."/>
            <person name="Seaver E.C."/>
            <person name="Weisblat D.A."/>
            <person name="Putnam N.H."/>
            <person name="Grigoriev I.V."/>
            <person name="Rokhsar D.S."/>
        </authorList>
    </citation>
    <scope>NUCLEOTIDE SEQUENCE</scope>
</reference>
<dbReference type="Pfam" id="PF21989">
    <property type="entry name" value="RA_2"/>
    <property type="match status" value="1"/>
</dbReference>
<dbReference type="SUPFAM" id="SSF50729">
    <property type="entry name" value="PH domain-like"/>
    <property type="match status" value="1"/>
</dbReference>
<evidence type="ECO:0000256" key="1">
    <source>
        <dbReference type="SAM" id="MobiDB-lite"/>
    </source>
</evidence>
<dbReference type="STRING" id="6412.T1FSW8"/>
<feature type="region of interest" description="Disordered" evidence="1">
    <location>
        <begin position="811"/>
        <end position="836"/>
    </location>
</feature>
<dbReference type="InterPro" id="IPR011993">
    <property type="entry name" value="PH-like_dom_sf"/>
</dbReference>
<proteinExistence type="predicted"/>
<feature type="compositionally biased region" description="Pro residues" evidence="1">
    <location>
        <begin position="203"/>
        <end position="217"/>
    </location>
</feature>
<dbReference type="GeneID" id="20211915"/>
<dbReference type="InterPro" id="IPR001849">
    <property type="entry name" value="PH_domain"/>
</dbReference>
<dbReference type="PANTHER" id="PTHR11243">
    <property type="entry name" value="GROWTH FACTOR RECEPTOR-BOUND PROTEIN"/>
    <property type="match status" value="1"/>
</dbReference>
<feature type="region of interest" description="Disordered" evidence="1">
    <location>
        <begin position="418"/>
        <end position="443"/>
    </location>
</feature>
<feature type="compositionally biased region" description="Low complexity" evidence="1">
    <location>
        <begin position="180"/>
        <end position="202"/>
    </location>
</feature>
<dbReference type="AlphaFoldDB" id="T1FSW8"/>
<dbReference type="Pfam" id="PF00169">
    <property type="entry name" value="PH"/>
    <property type="match status" value="1"/>
</dbReference>
<sequence>MTSQYIVPTLEITCKSNHPTQPEGQPIRMEEGVCHRSHPPSSSIANIDFGFDSILGQLDDLERQFELEHEKEILNNSNCTNNTNRNISKTSNALNEFSLINSQLQDVLNDLAGFGTGPDAPSFADADDDFPEPPKTINRSASLAISKPNQPREPATAHQFTKQSSTQELTFSLPTPPLKPTITTQQQHLTTHQQCTTQQQLPLPTPPTKSKVPPPTPAKNKSVTIQNNLTIINNDKSSISNINKLNITNNDYNEKHNDDDKINKNNNVRQTIPTNCNSDNIFYGTNQLPSHDMKSNIVKRINNNNNYILPNNINNNNNMPYNNTAFCNNTNIYAISNPNVVAKNIINNDVNYIHNNTNSSCSNKAALNNNIRNNTNNNLYNDPTNNNNMTNINAIYNNNNTISDNAYVNNNNFINNNNSNNNNMSLQQTGYDSSTSPKKSSMKKDPVQACVKVMALDGSEKILFVTSETTVGQLCDNLVADHITAPRSSFSLWEVIPDLHLERCLDECLLILNDVVDCWTKHSTNTVAMKPAQIKMLPTLLKNDLESNLYAKVDDKKTWKNFLFLVKHPGLLYYPKGKGKSEATLYCELNPQNHVVYQCANAKKKLKAPTEFGFALKTSNSNTTKDVRYFCTETEALYNIWLHALKTLLAKKTSEMDYDCDAAPSLQCVSTPTVMNNLVGNSNICNSVSSYEEHKPAETSITTPDAPANLYVSDANVYSEPYELSQINTLRRFSNTSSSCRPDIAESLVSPSIKKTAVLPISTETTRLLQSMQNTNILKNGNVLKTLPKPVNKDLLKQTTIENHVRIQANQNDYTPSPTHMKSPEHHPMSNVIKTLPKPTKSNYTKTQMCQEDDLPPPPLSILNRNQNDESFRQYQTISSVHKSRNLPPPPPKRDQNTKLSNIQTADCSIQTKNFILNLDRTIGMKKCFGAEGLCKMEMPLPPPPVVSNELSYIDLGELPPPPAELLQGLKKMRNNPSFYHVANNYN</sequence>
<dbReference type="EMBL" id="KB096325">
    <property type="protein sequence ID" value="ESO05614.1"/>
    <property type="molecule type" value="Genomic_DNA"/>
</dbReference>
<organism evidence="4 5">
    <name type="scientific">Helobdella robusta</name>
    <name type="common">Californian leech</name>
    <dbReference type="NCBI Taxonomy" id="6412"/>
    <lineage>
        <taxon>Eukaryota</taxon>
        <taxon>Metazoa</taxon>
        <taxon>Spiralia</taxon>
        <taxon>Lophotrochozoa</taxon>
        <taxon>Annelida</taxon>
        <taxon>Clitellata</taxon>
        <taxon>Hirudinea</taxon>
        <taxon>Rhynchobdellida</taxon>
        <taxon>Glossiphoniidae</taxon>
        <taxon>Helobdella</taxon>
    </lineage>
</organism>
<protein>
    <recommendedName>
        <fullName evidence="2">PH domain-containing protein</fullName>
    </recommendedName>
</protein>
<dbReference type="PANTHER" id="PTHR11243:SF23">
    <property type="entry name" value="LD06925P"/>
    <property type="match status" value="1"/>
</dbReference>
<feature type="domain" description="PH" evidence="2">
    <location>
        <begin position="542"/>
        <end position="650"/>
    </location>
</feature>
<dbReference type="HOGENOM" id="CLU_302337_0_0_1"/>
<feature type="compositionally biased region" description="Polar residues" evidence="1">
    <location>
        <begin position="811"/>
        <end position="820"/>
    </location>
</feature>
<evidence type="ECO:0000313" key="5">
    <source>
        <dbReference type="Proteomes" id="UP000015101"/>
    </source>
</evidence>
<evidence type="ECO:0000313" key="3">
    <source>
        <dbReference type="EMBL" id="ESO05614.1"/>
    </source>
</evidence>
<dbReference type="EMBL" id="AMQM01003834">
    <property type="status" value="NOT_ANNOTATED_CDS"/>
    <property type="molecule type" value="Genomic_DNA"/>
</dbReference>
<dbReference type="InterPro" id="IPR029071">
    <property type="entry name" value="Ubiquitin-like_domsf"/>
</dbReference>
<feature type="region of interest" description="Disordered" evidence="1">
    <location>
        <begin position="146"/>
        <end position="221"/>
    </location>
</feature>
<dbReference type="KEGG" id="hro:HELRODRAFT_191344"/>
<dbReference type="CTD" id="20211915"/>
<dbReference type="OrthoDB" id="6235964at2759"/>
<reference evidence="4" key="3">
    <citation type="submission" date="2015-06" db="UniProtKB">
        <authorList>
            <consortium name="EnsemblMetazoa"/>
        </authorList>
    </citation>
    <scope>IDENTIFICATION</scope>
</reference>